<keyword evidence="2" id="KW-1185">Reference proteome</keyword>
<dbReference type="Gene3D" id="3.30.460.10">
    <property type="entry name" value="Beta Polymerase, domain 2"/>
    <property type="match status" value="1"/>
</dbReference>
<accession>A0ABX1ZQZ5</accession>
<gene>
    <name evidence="1" type="ORF">GC097_15020</name>
</gene>
<evidence type="ECO:0000313" key="2">
    <source>
        <dbReference type="Proteomes" id="UP000618579"/>
    </source>
</evidence>
<evidence type="ECO:0000313" key="1">
    <source>
        <dbReference type="EMBL" id="NOV01327.1"/>
    </source>
</evidence>
<protein>
    <recommendedName>
        <fullName evidence="3">RelA/SpoT domain-containing protein</fullName>
    </recommendedName>
</protein>
<organism evidence="1 2">
    <name type="scientific">Paenibacillus planticolens</name>
    <dbReference type="NCBI Taxonomy" id="2654976"/>
    <lineage>
        <taxon>Bacteria</taxon>
        <taxon>Bacillati</taxon>
        <taxon>Bacillota</taxon>
        <taxon>Bacilli</taxon>
        <taxon>Bacillales</taxon>
        <taxon>Paenibacillaceae</taxon>
        <taxon>Paenibacillus</taxon>
    </lineage>
</organism>
<dbReference type="RefSeq" id="WP_171684150.1">
    <property type="nucleotide sequence ID" value="NZ_WHNZ01000030.1"/>
</dbReference>
<reference evidence="1 2" key="1">
    <citation type="submission" date="2019-10" db="EMBL/GenBank/DDBJ databases">
        <title>Description of Paenibacillus pedi sp. nov.</title>
        <authorList>
            <person name="Carlier A."/>
            <person name="Qi S."/>
        </authorList>
    </citation>
    <scope>NUCLEOTIDE SEQUENCE [LARGE SCALE GENOMIC DNA]</scope>
    <source>
        <strain evidence="1 2">LMG 31457</strain>
    </source>
</reference>
<dbReference type="EMBL" id="WHNZ01000030">
    <property type="protein sequence ID" value="NOV01327.1"/>
    <property type="molecule type" value="Genomic_DNA"/>
</dbReference>
<sequence>MEKPKDIEGFKIWYEKKFNSKIDQPKKNYYDQVTQALKQQISTSNFWTGFTDELKELSHEYLLTTQYEFMASAIQTPELYLKPFNSYIDKLFRKNVIDNKNWPECPEGGWYKVESSYNRIKDLVRTSFVVKYLDGVELLATKLERFGAQTGNNIVVSFEAREHGYYAAHLDVGFQLEIPKMSWETEAIYCSFEIQITTQLQEVLKKLTHQYYETRRLDLGTNEQNKKWQWDYKSEEFTANYLGHILHYLEGMILEVRDRRK</sequence>
<evidence type="ECO:0008006" key="3">
    <source>
        <dbReference type="Google" id="ProtNLM"/>
    </source>
</evidence>
<dbReference type="Proteomes" id="UP000618579">
    <property type="component" value="Unassembled WGS sequence"/>
</dbReference>
<name>A0ABX1ZQZ5_9BACL</name>
<dbReference type="InterPro" id="IPR043519">
    <property type="entry name" value="NT_sf"/>
</dbReference>
<proteinExistence type="predicted"/>
<comment type="caution">
    <text evidence="1">The sequence shown here is derived from an EMBL/GenBank/DDBJ whole genome shotgun (WGS) entry which is preliminary data.</text>
</comment>